<evidence type="ECO:0000256" key="10">
    <source>
        <dbReference type="RuleBase" id="RU000509"/>
    </source>
</evidence>
<evidence type="ECO:0000313" key="12">
    <source>
        <dbReference type="EMBL" id="SZX75746.1"/>
    </source>
</evidence>
<comment type="similarity">
    <text evidence="2 10">Belongs to the glycosyl hydrolase 14 family.</text>
</comment>
<evidence type="ECO:0000256" key="7">
    <source>
        <dbReference type="ARBA" id="ARBA00023326"/>
    </source>
</evidence>
<evidence type="ECO:0000256" key="2">
    <source>
        <dbReference type="ARBA" id="ARBA00005652"/>
    </source>
</evidence>
<dbReference type="AlphaFoldDB" id="A0A383WG74"/>
<dbReference type="EC" id="3.2.1.2" evidence="3 10"/>
<feature type="binding site" evidence="9">
    <location>
        <begin position="667"/>
        <end position="668"/>
    </location>
    <ligand>
        <name>substrate</name>
    </ligand>
</feature>
<evidence type="ECO:0000256" key="6">
    <source>
        <dbReference type="ARBA" id="ARBA00023295"/>
    </source>
</evidence>
<feature type="compositionally biased region" description="Low complexity" evidence="11">
    <location>
        <begin position="775"/>
        <end position="821"/>
    </location>
</feature>
<dbReference type="PANTHER" id="PTHR31352">
    <property type="entry name" value="BETA-AMYLASE 1, CHLOROPLASTIC"/>
    <property type="match status" value="1"/>
</dbReference>
<feature type="binding site" evidence="9">
    <location>
        <position position="274"/>
    </location>
    <ligand>
        <name>substrate</name>
    </ligand>
</feature>
<dbReference type="PROSITE" id="PS00679">
    <property type="entry name" value="BETA_AMYLASE_2"/>
    <property type="match status" value="1"/>
</dbReference>
<keyword evidence="7 10" id="KW-0624">Polysaccharide degradation</keyword>
<accession>A0A383WG74</accession>
<dbReference type="GO" id="GO:0000272">
    <property type="term" value="P:polysaccharide catabolic process"/>
    <property type="evidence" value="ECO:0007669"/>
    <property type="project" value="UniProtKB-KW"/>
</dbReference>
<dbReference type="EMBL" id="FNXT01001241">
    <property type="protein sequence ID" value="SZX75746.1"/>
    <property type="molecule type" value="Genomic_DNA"/>
</dbReference>
<dbReference type="InterPro" id="IPR017853">
    <property type="entry name" value="GH"/>
</dbReference>
<feature type="binding site" evidence="9">
    <location>
        <position position="547"/>
    </location>
    <ligand>
        <name>substrate</name>
    </ligand>
</feature>
<feature type="region of interest" description="Disordered" evidence="11">
    <location>
        <begin position="70"/>
        <end position="90"/>
    </location>
</feature>
<feature type="binding site" evidence="9">
    <location>
        <position position="628"/>
    </location>
    <ligand>
        <name>substrate</name>
    </ligand>
</feature>
<dbReference type="InterPro" id="IPR001554">
    <property type="entry name" value="Glyco_hydro_14"/>
</dbReference>
<dbReference type="InterPro" id="IPR018238">
    <property type="entry name" value="Glyco_hydro_14_CS"/>
</dbReference>
<name>A0A383WG74_TETOB</name>
<comment type="catalytic activity">
    <reaction evidence="1 10">
        <text>Hydrolysis of (1-&gt;4)-alpha-D-glucosidic linkages in polysaccharides so as to remove successive maltose units from the non-reducing ends of the chains.</text>
        <dbReference type="EC" id="3.2.1.2"/>
    </reaction>
</comment>
<gene>
    <name evidence="12" type="ORF">BQ4739_LOCUS16098</name>
</gene>
<evidence type="ECO:0000256" key="4">
    <source>
        <dbReference type="ARBA" id="ARBA00022801"/>
    </source>
</evidence>
<evidence type="ECO:0000256" key="1">
    <source>
        <dbReference type="ARBA" id="ARBA00000546"/>
    </source>
</evidence>
<protein>
    <recommendedName>
        <fullName evidence="3 10">Beta-amylase</fullName>
        <ecNumber evidence="3 10">3.2.1.2</ecNumber>
    </recommendedName>
</protein>
<feature type="region of interest" description="Disordered" evidence="11">
    <location>
        <begin position="775"/>
        <end position="831"/>
    </location>
</feature>
<sequence>MQRLGAWCPAASRGSNSVARQQCHAYQSCSTGLSSAAGCLLHKASRPVRSRAKSIAGRVISSKQGDVGFATPDVVRSGGSSSGRSEYEDDRELPIHRVLQERGRELSLPEAADEDEDADAETIAAATAAAAAAAAAYGRPLGPPPLGPHRYTAGVGTAGLGAAANMLPGSIAAAAAAAAAVGSVAAGDAVAAAAFLQDSLSAPSIDCGDCGAGLGIEPSSSGRVGCPVFVMLPLDTVWVVEREGRKVAILKRERALEIALHTLRKAGVEGVMVDVWWGICERAGPRVYDFSAYRRLFHKCAAAGLKVQAVMSFHAAGGNVGDTCKIPLPKWVLDIGERNPDIFYTDKQMHRNKECLSLGCDEVPLFWGRSPVDMYRDVVDAFANAFDYLFGAVITEITVGLGPAGELRYPSYPEGDGRWRFPGVGEYQCCDKYMLADLRAAARAVGHPEWGHGGPHDAGHYNSRSWETGFFVSQGGNWQSEYGHFFLSWYSGLLVRHARRVLGAAADVLNKPGRPRMLKAVRECEAGHVMYEFQPVVQLGAKLAGVHWWFKSRAHAAELTAGYYNTRDRDGYAPIIQVIAEFNGRLSFTCMEMRDCSSMCLLSHACAMCISCVWLQVIAEFNGRLSFTCVEMRDCEHPPEGRCSPQGLLQQVLECAERYGVPLAGENALQRYDEHAFDRIAESAFGRTARAGRLEQLTFLRMGDLMFDNWDAFCAFLRRMRGNRSDVEQAQQAQLQQQQVYLQQQLLAQQYVGMAQAQQQQQQQLGSSSWAEAQQQQQQQAQQGLQPPMVPVGQQQQQPSSAAQQQQQQQPAVAQAGSQQQVDPGDLSGMQ</sequence>
<proteinExistence type="inferred from homology"/>
<keyword evidence="6 10" id="KW-0326">Glycosidase</keyword>
<evidence type="ECO:0000256" key="3">
    <source>
        <dbReference type="ARBA" id="ARBA00012594"/>
    </source>
</evidence>
<feature type="binding site" evidence="9">
    <location>
        <position position="322"/>
    </location>
    <ligand>
        <name>substrate</name>
    </ligand>
</feature>
<dbReference type="Pfam" id="PF01373">
    <property type="entry name" value="Glyco_hydro_14"/>
    <property type="match status" value="2"/>
</dbReference>
<dbReference type="PRINTS" id="PR00750">
    <property type="entry name" value="BETAAMYLASE"/>
</dbReference>
<feature type="compositionally biased region" description="Low complexity" evidence="11">
    <location>
        <begin position="73"/>
        <end position="84"/>
    </location>
</feature>
<feature type="binding site" evidence="9">
    <location>
        <position position="542"/>
    </location>
    <ligand>
        <name>substrate</name>
    </ligand>
</feature>
<keyword evidence="4 10" id="KW-0378">Hydrolase</keyword>
<keyword evidence="13" id="KW-1185">Reference proteome</keyword>
<dbReference type="SUPFAM" id="SSF51445">
    <property type="entry name" value="(Trans)glycosidases"/>
    <property type="match status" value="2"/>
</dbReference>
<dbReference type="PANTHER" id="PTHR31352:SF40">
    <property type="entry name" value="BETA-AMYLASE 6"/>
    <property type="match status" value="1"/>
</dbReference>
<reference evidence="12 13" key="1">
    <citation type="submission" date="2016-10" db="EMBL/GenBank/DDBJ databases">
        <authorList>
            <person name="Cai Z."/>
        </authorList>
    </citation>
    <scope>NUCLEOTIDE SEQUENCE [LARGE SCALE GENOMIC DNA]</scope>
</reference>
<feature type="active site" description="Proton acceptor" evidence="8">
    <location>
        <position position="666"/>
    </location>
</feature>
<dbReference type="GO" id="GO:0016161">
    <property type="term" value="F:beta-amylase activity"/>
    <property type="evidence" value="ECO:0007669"/>
    <property type="project" value="UniProtKB-EC"/>
</dbReference>
<feature type="binding site" evidence="9">
    <location>
        <position position="701"/>
    </location>
    <ligand>
        <name>substrate</name>
    </ligand>
</feature>
<feature type="binding site" evidence="9">
    <location>
        <position position="314"/>
    </location>
    <ligand>
        <name>substrate</name>
    </ligand>
</feature>
<evidence type="ECO:0000256" key="11">
    <source>
        <dbReference type="SAM" id="MobiDB-lite"/>
    </source>
</evidence>
<evidence type="ECO:0000256" key="8">
    <source>
        <dbReference type="PIRSR" id="PIRSR601554-1"/>
    </source>
</evidence>
<dbReference type="STRING" id="3088.A0A383WG74"/>
<keyword evidence="5 10" id="KW-0119">Carbohydrate metabolism</keyword>
<evidence type="ECO:0000313" key="13">
    <source>
        <dbReference type="Proteomes" id="UP000256970"/>
    </source>
</evidence>
<feature type="active site" description="Proton donor" evidence="8">
    <location>
        <position position="406"/>
    </location>
</feature>
<dbReference type="Proteomes" id="UP000256970">
    <property type="component" value="Unassembled WGS sequence"/>
</dbReference>
<dbReference type="Gene3D" id="3.20.20.80">
    <property type="entry name" value="Glycosidases"/>
    <property type="match status" value="2"/>
</dbReference>
<organism evidence="12 13">
    <name type="scientific">Tetradesmus obliquus</name>
    <name type="common">Green alga</name>
    <name type="synonym">Acutodesmus obliquus</name>
    <dbReference type="NCBI Taxonomy" id="3088"/>
    <lineage>
        <taxon>Eukaryota</taxon>
        <taxon>Viridiplantae</taxon>
        <taxon>Chlorophyta</taxon>
        <taxon>core chlorophytes</taxon>
        <taxon>Chlorophyceae</taxon>
        <taxon>CS clade</taxon>
        <taxon>Sphaeropleales</taxon>
        <taxon>Scenedesmaceae</taxon>
        <taxon>Tetradesmus</taxon>
    </lineage>
</organism>
<evidence type="ECO:0000256" key="9">
    <source>
        <dbReference type="PIRSR" id="PIRSR601554-2"/>
    </source>
</evidence>
<evidence type="ECO:0000256" key="5">
    <source>
        <dbReference type="ARBA" id="ARBA00023277"/>
    </source>
</evidence>